<dbReference type="AlphaFoldDB" id="A0A3B1BI69"/>
<dbReference type="InterPro" id="IPR036909">
    <property type="entry name" value="Cyt_c-like_dom_sf"/>
</dbReference>
<name>A0A3B1BI69_9ZZZZ</name>
<proteinExistence type="predicted"/>
<gene>
    <name evidence="2" type="ORF">MNBD_NITROSPINAE03-1870</name>
</gene>
<dbReference type="GO" id="GO:0009055">
    <property type="term" value="F:electron transfer activity"/>
    <property type="evidence" value="ECO:0007669"/>
    <property type="project" value="InterPro"/>
</dbReference>
<reference evidence="2" key="1">
    <citation type="submission" date="2018-06" db="EMBL/GenBank/DDBJ databases">
        <authorList>
            <person name="Zhirakovskaya E."/>
        </authorList>
    </citation>
    <scope>NUCLEOTIDE SEQUENCE</scope>
</reference>
<keyword evidence="1" id="KW-1133">Transmembrane helix</keyword>
<evidence type="ECO:0000313" key="2">
    <source>
        <dbReference type="EMBL" id="VAX15782.1"/>
    </source>
</evidence>
<dbReference type="EMBL" id="UOGB01000033">
    <property type="protein sequence ID" value="VAX15782.1"/>
    <property type="molecule type" value="Genomic_DNA"/>
</dbReference>
<dbReference type="GO" id="GO:0020037">
    <property type="term" value="F:heme binding"/>
    <property type="evidence" value="ECO:0007669"/>
    <property type="project" value="InterPro"/>
</dbReference>
<evidence type="ECO:0000256" key="1">
    <source>
        <dbReference type="SAM" id="Phobius"/>
    </source>
</evidence>
<organism evidence="2">
    <name type="scientific">hydrothermal vent metagenome</name>
    <dbReference type="NCBI Taxonomy" id="652676"/>
    <lineage>
        <taxon>unclassified sequences</taxon>
        <taxon>metagenomes</taxon>
        <taxon>ecological metagenomes</taxon>
    </lineage>
</organism>
<keyword evidence="1" id="KW-0812">Transmembrane</keyword>
<dbReference type="Gene3D" id="1.10.760.10">
    <property type="entry name" value="Cytochrome c-like domain"/>
    <property type="match status" value="1"/>
</dbReference>
<feature type="transmembrane region" description="Helical" evidence="1">
    <location>
        <begin position="7"/>
        <end position="29"/>
    </location>
</feature>
<sequence length="285" mass="32706">MGLIKKLAVVTAFFVFIFICSGILVYFAFYNSIDDLRSDLATATRAVRIELYNRGLVDDLTEKEIRYVYQKSCYRKCHGEAAMITAVLSPAGWFQVVERMRLKENVDITGREADVIKKYLDERYPLAKSAYSYETRKKVHHAVWRNDMGQGDIYCDIVYATPEYFKSIGAEHLIKEYDLANYHVFISGFTVHENTLDLINLDKVTTMRSGGRESSSSPPWNLRFQTADKHHFEGVVRFSKDAKSNVVDSDSKWFELVIKGVGGAENRVFRWMLPIQYPKEVTGAS</sequence>
<protein>
    <submittedName>
        <fullName evidence="2">Uncharacterized protein</fullName>
    </submittedName>
</protein>
<keyword evidence="1" id="KW-0472">Membrane</keyword>
<accession>A0A3B1BI69</accession>